<evidence type="ECO:0000313" key="3">
    <source>
        <dbReference type="EMBL" id="CAG2147993.1"/>
    </source>
</evidence>
<proteinExistence type="predicted"/>
<keyword evidence="2" id="KW-0472">Membrane</keyword>
<keyword evidence="4" id="KW-1185">Reference proteome</keyword>
<protein>
    <submittedName>
        <fullName evidence="3">Uncharacterized protein</fullName>
    </submittedName>
</protein>
<feature type="region of interest" description="Disordered" evidence="1">
    <location>
        <begin position="31"/>
        <end position="61"/>
    </location>
</feature>
<reference evidence="3" key="1">
    <citation type="submission" date="2021-03" db="EMBL/GenBank/DDBJ databases">
        <authorList>
            <person name="Peeters C."/>
        </authorList>
    </citation>
    <scope>NUCLEOTIDE SEQUENCE</scope>
    <source>
        <strain evidence="3">LMG 31506</strain>
    </source>
</reference>
<keyword evidence="2" id="KW-1133">Transmembrane helix</keyword>
<name>A0A916IYW6_9BURK</name>
<feature type="transmembrane region" description="Helical" evidence="2">
    <location>
        <begin position="12"/>
        <end position="30"/>
    </location>
</feature>
<organism evidence="3 4">
    <name type="scientific">Cupriavidus yeoncheonensis</name>
    <dbReference type="NCBI Taxonomy" id="1462994"/>
    <lineage>
        <taxon>Bacteria</taxon>
        <taxon>Pseudomonadati</taxon>
        <taxon>Pseudomonadota</taxon>
        <taxon>Betaproteobacteria</taxon>
        <taxon>Burkholderiales</taxon>
        <taxon>Burkholderiaceae</taxon>
        <taxon>Cupriavidus</taxon>
    </lineage>
</organism>
<dbReference type="EMBL" id="CAJPUY010000013">
    <property type="protein sequence ID" value="CAG2147993.1"/>
    <property type="molecule type" value="Genomic_DNA"/>
</dbReference>
<gene>
    <name evidence="3" type="ORF">LMG31506_03721</name>
</gene>
<dbReference type="RefSeq" id="WP_211948646.1">
    <property type="nucleotide sequence ID" value="NZ_CAJPUY010000013.1"/>
</dbReference>
<evidence type="ECO:0000256" key="2">
    <source>
        <dbReference type="SAM" id="Phobius"/>
    </source>
</evidence>
<keyword evidence="2" id="KW-0812">Transmembrane</keyword>
<evidence type="ECO:0000313" key="4">
    <source>
        <dbReference type="Proteomes" id="UP000672934"/>
    </source>
</evidence>
<comment type="caution">
    <text evidence="3">The sequence shown here is derived from an EMBL/GenBank/DDBJ whole genome shotgun (WGS) entry which is preliminary data.</text>
</comment>
<accession>A0A916IYW6</accession>
<feature type="compositionally biased region" description="Pro residues" evidence="1">
    <location>
        <begin position="37"/>
        <end position="49"/>
    </location>
</feature>
<dbReference type="AlphaFoldDB" id="A0A916IYW6"/>
<sequence>MDLDFLRLARDRFLQTSTIFLGLAGVPVLAMPSGSPASPPDGSSPPLPAWPFAQHGLPATA</sequence>
<evidence type="ECO:0000256" key="1">
    <source>
        <dbReference type="SAM" id="MobiDB-lite"/>
    </source>
</evidence>
<dbReference type="Proteomes" id="UP000672934">
    <property type="component" value="Unassembled WGS sequence"/>
</dbReference>